<organism evidence="1 2">
    <name type="scientific">Acyrthosiphon pisum</name>
    <name type="common">Pea aphid</name>
    <dbReference type="NCBI Taxonomy" id="7029"/>
    <lineage>
        <taxon>Eukaryota</taxon>
        <taxon>Metazoa</taxon>
        <taxon>Ecdysozoa</taxon>
        <taxon>Arthropoda</taxon>
        <taxon>Hexapoda</taxon>
        <taxon>Insecta</taxon>
        <taxon>Pterygota</taxon>
        <taxon>Neoptera</taxon>
        <taxon>Paraneoptera</taxon>
        <taxon>Hemiptera</taxon>
        <taxon>Sternorrhyncha</taxon>
        <taxon>Aphidomorpha</taxon>
        <taxon>Aphidoidea</taxon>
        <taxon>Aphididae</taxon>
        <taxon>Macrosiphini</taxon>
        <taxon>Acyrthosiphon</taxon>
    </lineage>
</organism>
<keyword evidence="2" id="KW-1185">Reference proteome</keyword>
<evidence type="ECO:0000313" key="2">
    <source>
        <dbReference type="Proteomes" id="UP000007819"/>
    </source>
</evidence>
<protein>
    <submittedName>
        <fullName evidence="1">Uncharacterized protein</fullName>
    </submittedName>
</protein>
<dbReference type="EnsemblMetazoa" id="XM_029485152.1">
    <property type="protein sequence ID" value="XP_029341012.1"/>
    <property type="gene ID" value="LOC100574483"/>
</dbReference>
<accession>A0A8R2JKR5</accession>
<dbReference type="GeneID" id="100574483"/>
<reference evidence="2" key="1">
    <citation type="submission" date="2010-06" db="EMBL/GenBank/DDBJ databases">
        <authorList>
            <person name="Jiang H."/>
            <person name="Abraham K."/>
            <person name="Ali S."/>
            <person name="Alsbrooks S.L."/>
            <person name="Anim B.N."/>
            <person name="Anosike U.S."/>
            <person name="Attaway T."/>
            <person name="Bandaranaike D.P."/>
            <person name="Battles P.K."/>
            <person name="Bell S.N."/>
            <person name="Bell A.V."/>
            <person name="Beltran B."/>
            <person name="Bickham C."/>
            <person name="Bustamante Y."/>
            <person name="Caleb T."/>
            <person name="Canada A."/>
            <person name="Cardenas V."/>
            <person name="Carter K."/>
            <person name="Chacko J."/>
            <person name="Chandrabose M.N."/>
            <person name="Chavez D."/>
            <person name="Chavez A."/>
            <person name="Chen L."/>
            <person name="Chu H.-S."/>
            <person name="Claassen K.J."/>
            <person name="Cockrell R."/>
            <person name="Collins M."/>
            <person name="Cooper J.A."/>
            <person name="Cree A."/>
            <person name="Curry S.M."/>
            <person name="Da Y."/>
            <person name="Dao M.D."/>
            <person name="Das B."/>
            <person name="Davila M.-L."/>
            <person name="Davy-Carroll L."/>
            <person name="Denson S."/>
            <person name="Dinh H."/>
            <person name="Ebong V.E."/>
            <person name="Edwards J.R."/>
            <person name="Egan A."/>
            <person name="El-Daye J."/>
            <person name="Escobedo L."/>
            <person name="Fernandez S."/>
            <person name="Fernando P.R."/>
            <person name="Flagg N."/>
            <person name="Forbes L.D."/>
            <person name="Fowler R.G."/>
            <person name="Fu Q."/>
            <person name="Gabisi R.A."/>
            <person name="Ganer J."/>
            <person name="Garbino Pronczuk A."/>
            <person name="Garcia R.M."/>
            <person name="Garner T."/>
            <person name="Garrett T.E."/>
            <person name="Gonzalez D.A."/>
            <person name="Hamid H."/>
            <person name="Hawkins E.S."/>
            <person name="Hirani K."/>
            <person name="Hogues M.E."/>
            <person name="Hollins B."/>
            <person name="Hsiao C.-H."/>
            <person name="Jabil R."/>
            <person name="James M.L."/>
            <person name="Jhangiani S.N."/>
            <person name="Johnson B."/>
            <person name="Johnson Q."/>
            <person name="Joshi V."/>
            <person name="Kalu J.B."/>
            <person name="Kam C."/>
            <person name="Kashfia A."/>
            <person name="Keebler J."/>
            <person name="Kisamo H."/>
            <person name="Kovar C.L."/>
            <person name="Lago L.A."/>
            <person name="Lai C.-Y."/>
            <person name="Laidlaw J."/>
            <person name="Lara F."/>
            <person name="Le T.-K."/>
            <person name="Lee S.L."/>
            <person name="Legall F.H."/>
            <person name="Lemon S.J."/>
            <person name="Lewis L.R."/>
            <person name="Li B."/>
            <person name="Liu Y."/>
            <person name="Liu Y.-S."/>
            <person name="Lopez J."/>
            <person name="Lozado R.J."/>
            <person name="Lu J."/>
            <person name="Madu R.C."/>
            <person name="Maheshwari M."/>
            <person name="Maheshwari R."/>
            <person name="Malloy K."/>
            <person name="Martinez E."/>
            <person name="Mathew T."/>
            <person name="Mercado I.C."/>
            <person name="Mercado C."/>
            <person name="Meyer B."/>
            <person name="Montgomery K."/>
            <person name="Morgan M.B."/>
            <person name="Munidasa M."/>
            <person name="Nazareth L.V."/>
            <person name="Nelson J."/>
            <person name="Ng B.M."/>
            <person name="Nguyen N.B."/>
            <person name="Nguyen P.Q."/>
            <person name="Nguyen T."/>
            <person name="Obregon M."/>
            <person name="Okwuonu G.O."/>
            <person name="Onwere C.G."/>
            <person name="Orozco G."/>
            <person name="Parra A."/>
            <person name="Patel S."/>
            <person name="Patil S."/>
            <person name="Perez A."/>
            <person name="Perez Y."/>
            <person name="Pham C."/>
            <person name="Primus E.L."/>
            <person name="Pu L.-L."/>
            <person name="Puazo M."/>
            <person name="Qin X."/>
            <person name="Quiroz J.B."/>
            <person name="Reese J."/>
            <person name="Richards S."/>
            <person name="Rives C.M."/>
            <person name="Robberts R."/>
            <person name="Ruiz S.J."/>
            <person name="Ruiz M.J."/>
            <person name="Santibanez J."/>
            <person name="Schneider B.W."/>
            <person name="Sisson I."/>
            <person name="Smith M."/>
            <person name="Sodergren E."/>
            <person name="Song X.-Z."/>
            <person name="Song B.B."/>
            <person name="Summersgill H."/>
            <person name="Thelus R."/>
            <person name="Thornton R.D."/>
            <person name="Trejos Z.Y."/>
            <person name="Usmani K."/>
            <person name="Vattathil S."/>
            <person name="Villasana D."/>
            <person name="Walker D.L."/>
            <person name="Wang S."/>
            <person name="Wang K."/>
            <person name="White C.S."/>
            <person name="Williams A.C."/>
            <person name="Williamson J."/>
            <person name="Wilson K."/>
            <person name="Woghiren I.O."/>
            <person name="Woodworth J.R."/>
            <person name="Worley K.C."/>
            <person name="Wright R.A."/>
            <person name="Wu W."/>
            <person name="Young L."/>
            <person name="Zhang L."/>
            <person name="Zhang J."/>
            <person name="Zhu Y."/>
            <person name="Muzny D.M."/>
            <person name="Weinstock G."/>
            <person name="Gibbs R.A."/>
        </authorList>
    </citation>
    <scope>NUCLEOTIDE SEQUENCE [LARGE SCALE GENOMIC DNA]</scope>
    <source>
        <strain evidence="2">LSR1</strain>
    </source>
</reference>
<evidence type="ECO:0000313" key="1">
    <source>
        <dbReference type="EnsemblMetazoa" id="XP_029341012.1"/>
    </source>
</evidence>
<dbReference type="OrthoDB" id="6159421at2759"/>
<reference evidence="1" key="2">
    <citation type="submission" date="2022-06" db="UniProtKB">
        <authorList>
            <consortium name="EnsemblMetazoa"/>
        </authorList>
    </citation>
    <scope>IDENTIFICATION</scope>
</reference>
<proteinExistence type="predicted"/>
<dbReference type="RefSeq" id="XP_029341012.1">
    <property type="nucleotide sequence ID" value="XM_029485152.1"/>
</dbReference>
<sequence>MCSEEEDIHLTPPKLTVKKQIKHRAQKFRSEWLNVEELKKWLCPVNDDPFKAKCKLCNCTMVAELMNIKSHGKGISHRKIVACKEIKKKPCKTVASFTTSKTDSKFDVEVKSAEIKLTAFIAEHNIAFLAADHLVDVLKSCFPDSNIAKSLKIKRTKVTAITTNVIGAAQKYSLTEYLKTVKFSILTDESTDIGTIKTSCVVLR</sequence>
<dbReference type="Proteomes" id="UP000007819">
    <property type="component" value="Chromosome X"/>
</dbReference>
<name>A0A8R2JKR5_ACYPI</name>
<dbReference type="PANTHER" id="PTHR37162:SF1">
    <property type="entry name" value="BED-TYPE DOMAIN-CONTAINING PROTEIN"/>
    <property type="match status" value="1"/>
</dbReference>
<dbReference type="AlphaFoldDB" id="A0A8R2JKR5"/>
<dbReference type="PANTHER" id="PTHR37162">
    <property type="entry name" value="HAT FAMILY DIMERISATION DOMAINCONTAINING PROTEIN-RELATED"/>
    <property type="match status" value="1"/>
</dbReference>
<dbReference type="KEGG" id="api:100574483"/>